<dbReference type="PANTHER" id="PTHR36617">
    <property type="entry name" value="PROTEIN, PUTATIVE-RELATED"/>
    <property type="match status" value="1"/>
</dbReference>
<dbReference type="Gene3D" id="3.60.10.10">
    <property type="entry name" value="Endonuclease/exonuclease/phosphatase"/>
    <property type="match status" value="1"/>
</dbReference>
<evidence type="ECO:0008006" key="5">
    <source>
        <dbReference type="Google" id="ProtNLM"/>
    </source>
</evidence>
<dbReference type="PROSITE" id="PS50159">
    <property type="entry name" value="RIBOSOMAL_S13_2"/>
    <property type="match status" value="1"/>
</dbReference>
<keyword evidence="3" id="KW-0687">Ribonucleoprotein</keyword>
<dbReference type="GO" id="GO:0003735">
    <property type="term" value="F:structural constituent of ribosome"/>
    <property type="evidence" value="ECO:0007669"/>
    <property type="project" value="InterPro"/>
</dbReference>
<sequence>MVRLIEGLQNGGHVNGQCGKERPEFHGVRVQCINIGGGKGEIPDNKRLQISLQHIHGIGRSRSRQILNKLSIENKLARELTGRELYALREELNNYMCAHELLADGLRVVIPDFLPPPWSWVGSSFDVPVLILPKLVPRPSDDVVGGVEEELTVSNVVSVGLELIPVQGKWLGLHMRVTKLRSWLSYKRLSYKDHNRGPEIQASTEEVNQPIGDCENCGSCKVQLTMTPSCLIVVETSGKGHQSAVIQSLWGNQHVDRISLGSNGATGGILLMWDMRVFEKVDEAAGYYSLSCKFKNVLDQFEWIFTGVYGPNLDSDRGMLWEELAGLLSWWDVPCCIGGDFNVVRFPREKFGMASFNYAMHEFFDFIFDCGLMDIPLEGVEKNERIRLINDLETNISLEEICWRQKSRVTWLKEGDKNTKYFHKVANSHRHHNSIRHLSINGVLTTDQEAIKAEISGFYQHLYIEDTTWRPLLDGLSFSSISPEEASWLERPFEEEEICKVVSNMNGDKAPGLDGFPVSFYHACWPILKGDVLAVFFEFHEYGSFVRSLNATFLSLMPKKTIVVEVKDFWPLGGYIGMQNSSASDELLGSSTESEFQVQIYMGPYFGKDGKEVVWLATLFNQVLLGKWLWRYENEADAFWRKLIFSKYGNSHGDWTIREVGDGSKTRFWTDIWCGTCSLKDGFPELFCMARNKEALVRDHIRYQNGVCLGILISLAMLKIGSSKLYLPSWSCFIQAQLKVMRRIECVRGGFQKMDSR</sequence>
<dbReference type="InterPro" id="IPR010979">
    <property type="entry name" value="Ribosomal_uS13-like_H2TH"/>
</dbReference>
<evidence type="ECO:0000313" key="4">
    <source>
        <dbReference type="EMBL" id="SPD25568.1"/>
    </source>
</evidence>
<dbReference type="AlphaFoldDB" id="A0A2N9IM68"/>
<protein>
    <recommendedName>
        <fullName evidence="5">30S ribosomal protein S13, chloroplastic</fullName>
    </recommendedName>
</protein>
<gene>
    <name evidence="4" type="ORF">FSB_LOCUS53450</name>
</gene>
<keyword evidence="2" id="KW-0689">Ribosomal protein</keyword>
<evidence type="ECO:0000256" key="2">
    <source>
        <dbReference type="ARBA" id="ARBA00022980"/>
    </source>
</evidence>
<dbReference type="InterPro" id="IPR036691">
    <property type="entry name" value="Endo/exonu/phosph_ase_sf"/>
</dbReference>
<name>A0A2N9IM68_FAGSY</name>
<dbReference type="GO" id="GO:0006412">
    <property type="term" value="P:translation"/>
    <property type="evidence" value="ECO:0007669"/>
    <property type="project" value="InterPro"/>
</dbReference>
<dbReference type="SUPFAM" id="SSF56219">
    <property type="entry name" value="DNase I-like"/>
    <property type="match status" value="1"/>
</dbReference>
<dbReference type="Pfam" id="PF00416">
    <property type="entry name" value="Ribosomal_S13"/>
    <property type="match status" value="1"/>
</dbReference>
<dbReference type="GO" id="GO:1990904">
    <property type="term" value="C:ribonucleoprotein complex"/>
    <property type="evidence" value="ECO:0007669"/>
    <property type="project" value="UniProtKB-KW"/>
</dbReference>
<dbReference type="Gene3D" id="1.10.8.50">
    <property type="match status" value="1"/>
</dbReference>
<dbReference type="EMBL" id="OIVN01006123">
    <property type="protein sequence ID" value="SPD25568.1"/>
    <property type="molecule type" value="Genomic_DNA"/>
</dbReference>
<dbReference type="GO" id="GO:0005840">
    <property type="term" value="C:ribosome"/>
    <property type="evidence" value="ECO:0007669"/>
    <property type="project" value="UniProtKB-KW"/>
</dbReference>
<evidence type="ECO:0000256" key="3">
    <source>
        <dbReference type="ARBA" id="ARBA00023274"/>
    </source>
</evidence>
<evidence type="ECO:0000256" key="1">
    <source>
        <dbReference type="ARBA" id="ARBA00008080"/>
    </source>
</evidence>
<dbReference type="GO" id="GO:0003723">
    <property type="term" value="F:RNA binding"/>
    <property type="evidence" value="ECO:0007669"/>
    <property type="project" value="InterPro"/>
</dbReference>
<comment type="similarity">
    <text evidence="1">Belongs to the universal ribosomal protein uS13 family.</text>
</comment>
<organism evidence="4">
    <name type="scientific">Fagus sylvatica</name>
    <name type="common">Beechnut</name>
    <dbReference type="NCBI Taxonomy" id="28930"/>
    <lineage>
        <taxon>Eukaryota</taxon>
        <taxon>Viridiplantae</taxon>
        <taxon>Streptophyta</taxon>
        <taxon>Embryophyta</taxon>
        <taxon>Tracheophyta</taxon>
        <taxon>Spermatophyta</taxon>
        <taxon>Magnoliopsida</taxon>
        <taxon>eudicotyledons</taxon>
        <taxon>Gunneridae</taxon>
        <taxon>Pentapetalae</taxon>
        <taxon>rosids</taxon>
        <taxon>fabids</taxon>
        <taxon>Fagales</taxon>
        <taxon>Fagaceae</taxon>
        <taxon>Fagus</taxon>
    </lineage>
</organism>
<dbReference type="InterPro" id="IPR001892">
    <property type="entry name" value="Ribosomal_uS13"/>
</dbReference>
<dbReference type="SUPFAM" id="SSF46946">
    <property type="entry name" value="S13-like H2TH domain"/>
    <property type="match status" value="1"/>
</dbReference>
<accession>A0A2N9IM68</accession>
<dbReference type="PANTHER" id="PTHR36617:SF5">
    <property type="entry name" value="OS05G0421675 PROTEIN"/>
    <property type="match status" value="1"/>
</dbReference>
<reference evidence="4" key="1">
    <citation type="submission" date="2018-02" db="EMBL/GenBank/DDBJ databases">
        <authorList>
            <person name="Cohen D.B."/>
            <person name="Kent A.D."/>
        </authorList>
    </citation>
    <scope>NUCLEOTIDE SEQUENCE</scope>
</reference>
<proteinExistence type="inferred from homology"/>